<feature type="transmembrane region" description="Helical" evidence="5">
    <location>
        <begin position="79"/>
        <end position="101"/>
    </location>
</feature>
<dbReference type="AlphaFoldDB" id="A0A1B6Q646"/>
<proteinExistence type="predicted"/>
<dbReference type="InterPro" id="IPR036390">
    <property type="entry name" value="WH_DNA-bd_sf"/>
</dbReference>
<dbReference type="eggNOG" id="KOG3178">
    <property type="taxonomic scope" value="Eukaryota"/>
</dbReference>
<dbReference type="InterPro" id="IPR036388">
    <property type="entry name" value="WH-like_DNA-bd_sf"/>
</dbReference>
<protein>
    <recommendedName>
        <fullName evidence="10">O-methyltransferase domain-containing protein</fullName>
    </recommendedName>
</protein>
<feature type="domain" description="O-methyltransferase C-terminal" evidence="6">
    <location>
        <begin position="161"/>
        <end position="365"/>
    </location>
</feature>
<evidence type="ECO:0000256" key="4">
    <source>
        <dbReference type="PIRSR" id="PIRSR005739-1"/>
    </source>
</evidence>
<reference evidence="9" key="2">
    <citation type="journal article" date="2018" name="Plant J.">
        <title>The Sorghum bicolor reference genome: improved assembly, gene annotations, a transcriptome atlas, and signatures of genome organization.</title>
        <authorList>
            <person name="McCormick R.F."/>
            <person name="Truong S.K."/>
            <person name="Sreedasyam A."/>
            <person name="Jenkins J."/>
            <person name="Shu S."/>
            <person name="Sims D."/>
            <person name="Kennedy M."/>
            <person name="Amirebrahimi M."/>
            <person name="Weers B.D."/>
            <person name="McKinley B."/>
            <person name="Mattison A."/>
            <person name="Morishige D.T."/>
            <person name="Grimwood J."/>
            <person name="Schmutz J."/>
            <person name="Mullet J.E."/>
        </authorList>
    </citation>
    <scope>NUCLEOTIDE SEQUENCE [LARGE SCALE GENOMIC DNA]</scope>
    <source>
        <strain evidence="9">cv. BTx623</strain>
    </source>
</reference>
<evidence type="ECO:0000259" key="6">
    <source>
        <dbReference type="Pfam" id="PF00891"/>
    </source>
</evidence>
<dbReference type="InterPro" id="IPR001077">
    <property type="entry name" value="COMT_C"/>
</dbReference>
<sequence length="383" mass="41293">MDTSRDRGLTTGDELMQAQAELWNHVFAYTRSMSLRCAVELGIPDAVNRLGGAASVPELVAALSLPLPRAPYLRRLMRLLAHAGFFVFFFEIGDIAGFFVFDAAAATYGLTPLSRLLVSTATPGAGGGQGGLSPFALAMLHPVIVSPSMSLASWFRAADAANAAARVPFESAHGRDLWAVAKDDREFRAAFHDAMACDGRFVMDVLVRGHSDVFRGLASLVDVGGGSGGAARAIANAFPHIRCSVLELPHVVAAVPTGELGGVEFVAGDMFEHVPKADAVLLKWILHGWDDENCVRLLRRCREAIPSREDGGRVIVMDLVVGSSPADEKATETQLLWDVMMMGVVGSPERDEREWRRIFQDAGFSGYKIVALLGIRSVIEVYP</sequence>
<feature type="active site" description="Proton acceptor" evidence="4">
    <location>
        <position position="287"/>
    </location>
</feature>
<dbReference type="Gramene" id="KXG33383">
    <property type="protein sequence ID" value="KXG33383"/>
    <property type="gene ID" value="SORBI_3003G298500"/>
</dbReference>
<dbReference type="Gene3D" id="3.40.50.150">
    <property type="entry name" value="Vaccinia Virus protein VP39"/>
    <property type="match status" value="1"/>
</dbReference>
<dbReference type="Proteomes" id="UP000000768">
    <property type="component" value="Chromosome 3"/>
</dbReference>
<accession>A0A1B6Q646</accession>
<organism evidence="8 9">
    <name type="scientific">Sorghum bicolor</name>
    <name type="common">Sorghum</name>
    <name type="synonym">Sorghum vulgare</name>
    <dbReference type="NCBI Taxonomy" id="4558"/>
    <lineage>
        <taxon>Eukaryota</taxon>
        <taxon>Viridiplantae</taxon>
        <taxon>Streptophyta</taxon>
        <taxon>Embryophyta</taxon>
        <taxon>Tracheophyta</taxon>
        <taxon>Spermatophyta</taxon>
        <taxon>Magnoliopsida</taxon>
        <taxon>Liliopsida</taxon>
        <taxon>Poales</taxon>
        <taxon>Poaceae</taxon>
        <taxon>PACMAD clade</taxon>
        <taxon>Panicoideae</taxon>
        <taxon>Andropogonodae</taxon>
        <taxon>Andropogoneae</taxon>
        <taxon>Sorghinae</taxon>
        <taxon>Sorghum</taxon>
    </lineage>
</organism>
<dbReference type="PIRSF" id="PIRSF005739">
    <property type="entry name" value="O-mtase"/>
    <property type="match status" value="1"/>
</dbReference>
<keyword evidence="1" id="KW-0489">Methyltransferase</keyword>
<dbReference type="OMA" id="FHIMEDE"/>
<dbReference type="Pfam" id="PF00891">
    <property type="entry name" value="Methyltransf_2"/>
    <property type="match status" value="1"/>
</dbReference>
<dbReference type="Gene3D" id="1.10.10.10">
    <property type="entry name" value="Winged helix-like DNA-binding domain superfamily/Winged helix DNA-binding domain"/>
    <property type="match status" value="1"/>
</dbReference>
<dbReference type="SUPFAM" id="SSF53335">
    <property type="entry name" value="S-adenosyl-L-methionine-dependent methyltransferases"/>
    <property type="match status" value="1"/>
</dbReference>
<dbReference type="SUPFAM" id="SSF46785">
    <property type="entry name" value="Winged helix' DNA-binding domain"/>
    <property type="match status" value="1"/>
</dbReference>
<dbReference type="GO" id="GO:0008757">
    <property type="term" value="F:S-adenosylmethionine-dependent methyltransferase activity"/>
    <property type="evidence" value="ECO:0000318"/>
    <property type="project" value="GO_Central"/>
</dbReference>
<evidence type="ECO:0000256" key="3">
    <source>
        <dbReference type="ARBA" id="ARBA00022691"/>
    </source>
</evidence>
<dbReference type="FunCoup" id="A0A1B6Q646">
    <property type="interactions" value="251"/>
</dbReference>
<dbReference type="InterPro" id="IPR012967">
    <property type="entry name" value="COMT_dimerisation"/>
</dbReference>
<keyword evidence="5" id="KW-0472">Membrane</keyword>
<keyword evidence="5" id="KW-0812">Transmembrane</keyword>
<reference evidence="8 9" key="1">
    <citation type="journal article" date="2009" name="Nature">
        <title>The Sorghum bicolor genome and the diversification of grasses.</title>
        <authorList>
            <person name="Paterson A.H."/>
            <person name="Bowers J.E."/>
            <person name="Bruggmann R."/>
            <person name="Dubchak I."/>
            <person name="Grimwood J."/>
            <person name="Gundlach H."/>
            <person name="Haberer G."/>
            <person name="Hellsten U."/>
            <person name="Mitros T."/>
            <person name="Poliakov A."/>
            <person name="Schmutz J."/>
            <person name="Spannagl M."/>
            <person name="Tang H."/>
            <person name="Wang X."/>
            <person name="Wicker T."/>
            <person name="Bharti A.K."/>
            <person name="Chapman J."/>
            <person name="Feltus F.A."/>
            <person name="Gowik U."/>
            <person name="Grigoriev I.V."/>
            <person name="Lyons E."/>
            <person name="Maher C.A."/>
            <person name="Martis M."/>
            <person name="Narechania A."/>
            <person name="Otillar R.P."/>
            <person name="Penning B.W."/>
            <person name="Salamov A.A."/>
            <person name="Wang Y."/>
            <person name="Zhang L."/>
            <person name="Carpita N.C."/>
            <person name="Freeling M."/>
            <person name="Gingle A.R."/>
            <person name="Hash C.T."/>
            <person name="Keller B."/>
            <person name="Klein P."/>
            <person name="Kresovich S."/>
            <person name="McCann M.C."/>
            <person name="Ming R."/>
            <person name="Peterson D.G."/>
            <person name="Mehboob-ur-Rahman"/>
            <person name="Ware D."/>
            <person name="Westhoff P."/>
            <person name="Mayer K.F."/>
            <person name="Messing J."/>
            <person name="Rokhsar D.S."/>
        </authorList>
    </citation>
    <scope>NUCLEOTIDE SEQUENCE [LARGE SCALE GENOMIC DNA]</scope>
    <source>
        <strain evidence="9">cv. BTx623</strain>
    </source>
</reference>
<dbReference type="Pfam" id="PF08100">
    <property type="entry name" value="Dimerisation"/>
    <property type="match status" value="1"/>
</dbReference>
<dbReference type="FunFam" id="1.10.10.10:FF:000213">
    <property type="entry name" value="Coniferyl alcohol 9-O-methyltransferase"/>
    <property type="match status" value="1"/>
</dbReference>
<evidence type="ECO:0000256" key="5">
    <source>
        <dbReference type="SAM" id="Phobius"/>
    </source>
</evidence>
<keyword evidence="2" id="KW-0808">Transferase</keyword>
<keyword evidence="5" id="KW-1133">Transmembrane helix</keyword>
<keyword evidence="3" id="KW-0949">S-adenosyl-L-methionine</keyword>
<dbReference type="InterPro" id="IPR029063">
    <property type="entry name" value="SAM-dependent_MTases_sf"/>
</dbReference>
<evidence type="ECO:0000313" key="8">
    <source>
        <dbReference type="EMBL" id="KXG33383.1"/>
    </source>
</evidence>
<name>A0A1B6Q646_SORBI</name>
<evidence type="ECO:0000256" key="2">
    <source>
        <dbReference type="ARBA" id="ARBA00022679"/>
    </source>
</evidence>
<dbReference type="GO" id="GO:0008171">
    <property type="term" value="F:O-methyltransferase activity"/>
    <property type="evidence" value="ECO:0000318"/>
    <property type="project" value="GO_Central"/>
</dbReference>
<evidence type="ECO:0000313" key="9">
    <source>
        <dbReference type="Proteomes" id="UP000000768"/>
    </source>
</evidence>
<dbReference type="OrthoDB" id="2410195at2759"/>
<feature type="domain" description="O-methyltransferase dimerisation" evidence="7">
    <location>
        <begin position="23"/>
        <end position="119"/>
    </location>
</feature>
<dbReference type="PANTHER" id="PTHR11746">
    <property type="entry name" value="O-METHYLTRANSFERASE"/>
    <property type="match status" value="1"/>
</dbReference>
<dbReference type="GO" id="GO:0032259">
    <property type="term" value="P:methylation"/>
    <property type="evidence" value="ECO:0000318"/>
    <property type="project" value="GO_Central"/>
</dbReference>
<dbReference type="SMR" id="A0A1B6Q646"/>
<dbReference type="InParanoid" id="A0A1B6Q646"/>
<gene>
    <name evidence="8" type="ORF">SORBI_3003G298500</name>
</gene>
<dbReference type="GO" id="GO:0046983">
    <property type="term" value="F:protein dimerization activity"/>
    <property type="evidence" value="ECO:0007669"/>
    <property type="project" value="InterPro"/>
</dbReference>
<evidence type="ECO:0000256" key="1">
    <source>
        <dbReference type="ARBA" id="ARBA00022603"/>
    </source>
</evidence>
<dbReference type="EMBL" id="CM000762">
    <property type="protein sequence ID" value="KXG33383.1"/>
    <property type="molecule type" value="Genomic_DNA"/>
</dbReference>
<dbReference type="InterPro" id="IPR016461">
    <property type="entry name" value="COMT-like"/>
</dbReference>
<dbReference type="FunFam" id="3.40.50.150:FF:000206">
    <property type="entry name" value="O-methyltransferase ZRP4"/>
    <property type="match status" value="1"/>
</dbReference>
<evidence type="ECO:0008006" key="10">
    <source>
        <dbReference type="Google" id="ProtNLM"/>
    </source>
</evidence>
<dbReference type="PROSITE" id="PS51683">
    <property type="entry name" value="SAM_OMT_II"/>
    <property type="match status" value="1"/>
</dbReference>
<dbReference type="STRING" id="4558.A0A1B6Q646"/>
<evidence type="ECO:0000259" key="7">
    <source>
        <dbReference type="Pfam" id="PF08100"/>
    </source>
</evidence>
<keyword evidence="9" id="KW-1185">Reference proteome</keyword>